<protein>
    <submittedName>
        <fullName evidence="1">Uncharacterized protein</fullName>
    </submittedName>
</protein>
<dbReference type="EMBL" id="KV425882">
    <property type="protein sequence ID" value="KZW04400.1"/>
    <property type="molecule type" value="Genomic_DNA"/>
</dbReference>
<organism evidence="1 2">
    <name type="scientific">Exidia glandulosa HHB12029</name>
    <dbReference type="NCBI Taxonomy" id="1314781"/>
    <lineage>
        <taxon>Eukaryota</taxon>
        <taxon>Fungi</taxon>
        <taxon>Dikarya</taxon>
        <taxon>Basidiomycota</taxon>
        <taxon>Agaricomycotina</taxon>
        <taxon>Agaricomycetes</taxon>
        <taxon>Auriculariales</taxon>
        <taxon>Exidiaceae</taxon>
        <taxon>Exidia</taxon>
    </lineage>
</organism>
<name>A0A166BVJ6_EXIGL</name>
<gene>
    <name evidence="1" type="ORF">EXIGLDRAFT_24635</name>
</gene>
<proteinExistence type="predicted"/>
<dbReference type="InParanoid" id="A0A166BVJ6"/>
<reference evidence="1 2" key="1">
    <citation type="journal article" date="2016" name="Mol. Biol. Evol.">
        <title>Comparative Genomics of Early-Diverging Mushroom-Forming Fungi Provides Insights into the Origins of Lignocellulose Decay Capabilities.</title>
        <authorList>
            <person name="Nagy L.G."/>
            <person name="Riley R."/>
            <person name="Tritt A."/>
            <person name="Adam C."/>
            <person name="Daum C."/>
            <person name="Floudas D."/>
            <person name="Sun H."/>
            <person name="Yadav J.S."/>
            <person name="Pangilinan J."/>
            <person name="Larsson K.H."/>
            <person name="Matsuura K."/>
            <person name="Barry K."/>
            <person name="Labutti K."/>
            <person name="Kuo R."/>
            <person name="Ohm R.A."/>
            <person name="Bhattacharya S.S."/>
            <person name="Shirouzu T."/>
            <person name="Yoshinaga Y."/>
            <person name="Martin F.M."/>
            <person name="Grigoriev I.V."/>
            <person name="Hibbett D.S."/>
        </authorList>
    </citation>
    <scope>NUCLEOTIDE SEQUENCE [LARGE SCALE GENOMIC DNA]</scope>
    <source>
        <strain evidence="1 2">HHB12029</strain>
    </source>
</reference>
<keyword evidence="2" id="KW-1185">Reference proteome</keyword>
<dbReference type="AlphaFoldDB" id="A0A166BVJ6"/>
<accession>A0A166BVJ6</accession>
<evidence type="ECO:0000313" key="1">
    <source>
        <dbReference type="EMBL" id="KZW04400.1"/>
    </source>
</evidence>
<evidence type="ECO:0000313" key="2">
    <source>
        <dbReference type="Proteomes" id="UP000077266"/>
    </source>
</evidence>
<sequence>MSPCVYARAHASSSSFLSHSTSIHAGRTGPSPLTVAYNSPATAAFIALHAPRLFRRLGTPRKSIRASLVGLIVVFAYLAHVSDILQPDVNESLHNPPLHHRRRLATPPTWHMHPLLPTPPMTRSYNPGNTVIFRICSSSPVCDMLCISSSSITTPTTYRLFSARGQTPPLAHNPRGSLV</sequence>
<dbReference type="Proteomes" id="UP000077266">
    <property type="component" value="Unassembled WGS sequence"/>
</dbReference>